<evidence type="ECO:0000313" key="2">
    <source>
        <dbReference type="Proteomes" id="UP000264002"/>
    </source>
</evidence>
<dbReference type="Proteomes" id="UP000264002">
    <property type="component" value="Unassembled WGS sequence"/>
</dbReference>
<organism evidence="1 2">
    <name type="scientific">Sphaerochaeta halotolerans</name>
    <dbReference type="NCBI Taxonomy" id="2293840"/>
    <lineage>
        <taxon>Bacteria</taxon>
        <taxon>Pseudomonadati</taxon>
        <taxon>Spirochaetota</taxon>
        <taxon>Spirochaetia</taxon>
        <taxon>Spirochaetales</taxon>
        <taxon>Sphaerochaetaceae</taxon>
        <taxon>Sphaerochaeta</taxon>
    </lineage>
</organism>
<name>A0A372MHP7_9SPIR</name>
<proteinExistence type="predicted"/>
<reference evidence="1 2" key="2">
    <citation type="submission" date="2018-09" db="EMBL/GenBank/DDBJ databases">
        <title>Genome of Sphaerochaeta halotolerans strain 4-11.</title>
        <authorList>
            <person name="Nazina T.N."/>
            <person name="Sokolova D.S."/>
        </authorList>
    </citation>
    <scope>NUCLEOTIDE SEQUENCE [LARGE SCALE GENOMIC DNA]</scope>
    <source>
        <strain evidence="1 2">4-11</strain>
    </source>
</reference>
<dbReference type="InterPro" id="IPR005358">
    <property type="entry name" value="Puta_zinc/iron-chelating_dom"/>
</dbReference>
<gene>
    <name evidence="1" type="ORF">DYP60_04560</name>
</gene>
<dbReference type="RefSeq" id="WP_117329705.1">
    <property type="nucleotide sequence ID" value="NZ_QUWK01000004.1"/>
</dbReference>
<keyword evidence="2" id="KW-1185">Reference proteome</keyword>
<dbReference type="Pfam" id="PF03692">
    <property type="entry name" value="CxxCxxCC"/>
    <property type="match status" value="1"/>
</dbReference>
<protein>
    <submittedName>
        <fullName evidence="1">YkgJ family cysteine cluster protein</fullName>
    </submittedName>
</protein>
<comment type="caution">
    <text evidence="1">The sequence shown here is derived from an EMBL/GenBank/DDBJ whole genome shotgun (WGS) entry which is preliminary data.</text>
</comment>
<dbReference type="AlphaFoldDB" id="A0A372MHP7"/>
<evidence type="ECO:0000313" key="1">
    <source>
        <dbReference type="EMBL" id="RFU95295.1"/>
    </source>
</evidence>
<dbReference type="EMBL" id="QUWK01000004">
    <property type="protein sequence ID" value="RFU95295.1"/>
    <property type="molecule type" value="Genomic_DNA"/>
</dbReference>
<accession>A0A372MHP7</accession>
<sequence length="212" mass="23380">MDSIEELIRAFEGTYVGQNMADLVELYSTIEKQTNNFCSKYSIACGSGCGTCCEHFMPDITVSEARLVAAYLLLFKKDTTRIEAVNNAQGNTSGPCPLYDPDSPHHCTVYQARPLICRLFGACASQGKDGRAVFRRCKYNGEQTMPLSLTFDEDVPVMQDYSYALRSLDDGNGKVGYLSEMVSSLVEQLRFLSSMLSLDDTNPDDTPTPLAS</sequence>
<reference evidence="2" key="1">
    <citation type="submission" date="2018-08" db="EMBL/GenBank/DDBJ databases">
        <authorList>
            <person name="Grouzdev D.S."/>
            <person name="Krutkina M.S."/>
        </authorList>
    </citation>
    <scope>NUCLEOTIDE SEQUENCE [LARGE SCALE GENOMIC DNA]</scope>
    <source>
        <strain evidence="2">4-11</strain>
    </source>
</reference>